<evidence type="ECO:0000313" key="4">
    <source>
        <dbReference type="Proteomes" id="UP000324222"/>
    </source>
</evidence>
<protein>
    <submittedName>
        <fullName evidence="3">Uncharacterized protein</fullName>
    </submittedName>
</protein>
<evidence type="ECO:0000256" key="2">
    <source>
        <dbReference type="SAM" id="Phobius"/>
    </source>
</evidence>
<dbReference type="EMBL" id="VSRR010112736">
    <property type="protein sequence ID" value="MPC98132.1"/>
    <property type="molecule type" value="Genomic_DNA"/>
</dbReference>
<proteinExistence type="predicted"/>
<evidence type="ECO:0000256" key="1">
    <source>
        <dbReference type="SAM" id="MobiDB-lite"/>
    </source>
</evidence>
<dbReference type="AlphaFoldDB" id="A0A5B7JPX6"/>
<keyword evidence="2" id="KW-0812">Transmembrane</keyword>
<feature type="region of interest" description="Disordered" evidence="1">
    <location>
        <begin position="54"/>
        <end position="88"/>
    </location>
</feature>
<dbReference type="Proteomes" id="UP000324222">
    <property type="component" value="Unassembled WGS sequence"/>
</dbReference>
<gene>
    <name evidence="3" type="ORF">E2C01_093485</name>
</gene>
<comment type="caution">
    <text evidence="3">The sequence shown here is derived from an EMBL/GenBank/DDBJ whole genome shotgun (WGS) entry which is preliminary data.</text>
</comment>
<feature type="transmembrane region" description="Helical" evidence="2">
    <location>
        <begin position="94"/>
        <end position="115"/>
    </location>
</feature>
<keyword evidence="2" id="KW-1133">Transmembrane helix</keyword>
<accession>A0A5B7JPX6</accession>
<keyword evidence="2" id="KW-0472">Membrane</keyword>
<evidence type="ECO:0000313" key="3">
    <source>
        <dbReference type="EMBL" id="MPC98132.1"/>
    </source>
</evidence>
<feature type="compositionally biased region" description="Low complexity" evidence="1">
    <location>
        <begin position="73"/>
        <end position="88"/>
    </location>
</feature>
<reference evidence="3 4" key="1">
    <citation type="submission" date="2019-05" db="EMBL/GenBank/DDBJ databases">
        <title>Another draft genome of Portunus trituberculatus and its Hox gene families provides insights of decapod evolution.</title>
        <authorList>
            <person name="Jeong J.-H."/>
            <person name="Song I."/>
            <person name="Kim S."/>
            <person name="Choi T."/>
            <person name="Kim D."/>
            <person name="Ryu S."/>
            <person name="Kim W."/>
        </authorList>
    </citation>
    <scope>NUCLEOTIDE SEQUENCE [LARGE SCALE GENOMIC DNA]</scope>
    <source>
        <tissue evidence="3">Muscle</tissue>
    </source>
</reference>
<name>A0A5B7JPX6_PORTR</name>
<keyword evidence="4" id="KW-1185">Reference proteome</keyword>
<organism evidence="3 4">
    <name type="scientific">Portunus trituberculatus</name>
    <name type="common">Swimming crab</name>
    <name type="synonym">Neptunus trituberculatus</name>
    <dbReference type="NCBI Taxonomy" id="210409"/>
    <lineage>
        <taxon>Eukaryota</taxon>
        <taxon>Metazoa</taxon>
        <taxon>Ecdysozoa</taxon>
        <taxon>Arthropoda</taxon>
        <taxon>Crustacea</taxon>
        <taxon>Multicrustacea</taxon>
        <taxon>Malacostraca</taxon>
        <taxon>Eumalacostraca</taxon>
        <taxon>Eucarida</taxon>
        <taxon>Decapoda</taxon>
        <taxon>Pleocyemata</taxon>
        <taxon>Brachyura</taxon>
        <taxon>Eubrachyura</taxon>
        <taxon>Portunoidea</taxon>
        <taxon>Portunidae</taxon>
        <taxon>Portuninae</taxon>
        <taxon>Portunus</taxon>
    </lineage>
</organism>
<feature type="compositionally biased region" description="Polar residues" evidence="1">
    <location>
        <begin position="63"/>
        <end position="72"/>
    </location>
</feature>
<dbReference type="OrthoDB" id="8194752at2759"/>
<sequence>MHQALATFEAMDPNFEKFTKVTKGIMDLMQCYKEILDEKRLLSVQTNLEQYFKKVERPATDPVPSTSAASITSDSPAPESPAPSECSAASSLPVLLGTGILVTVVVLIPGPFLTLRGRGRGGSTSERAK</sequence>